<feature type="region of interest" description="Disordered" evidence="1">
    <location>
        <begin position="14"/>
        <end position="47"/>
    </location>
</feature>
<accession>A0A3N4M0I1</accession>
<dbReference type="EMBL" id="ML121544">
    <property type="protein sequence ID" value="RPB23835.1"/>
    <property type="molecule type" value="Genomic_DNA"/>
</dbReference>
<name>A0A3N4M0I1_9PEZI</name>
<dbReference type="Gene3D" id="1.20.120.900">
    <property type="entry name" value="Pex19, mPTS binding domain"/>
    <property type="match status" value="1"/>
</dbReference>
<feature type="compositionally biased region" description="Low complexity" evidence="1">
    <location>
        <begin position="97"/>
        <end position="120"/>
    </location>
</feature>
<reference evidence="2 3" key="1">
    <citation type="journal article" date="2018" name="Nat. Ecol. Evol.">
        <title>Pezizomycetes genomes reveal the molecular basis of ectomycorrhizal truffle lifestyle.</title>
        <authorList>
            <person name="Murat C."/>
            <person name="Payen T."/>
            <person name="Noel B."/>
            <person name="Kuo A."/>
            <person name="Morin E."/>
            <person name="Chen J."/>
            <person name="Kohler A."/>
            <person name="Krizsan K."/>
            <person name="Balestrini R."/>
            <person name="Da Silva C."/>
            <person name="Montanini B."/>
            <person name="Hainaut M."/>
            <person name="Levati E."/>
            <person name="Barry K.W."/>
            <person name="Belfiori B."/>
            <person name="Cichocki N."/>
            <person name="Clum A."/>
            <person name="Dockter R.B."/>
            <person name="Fauchery L."/>
            <person name="Guy J."/>
            <person name="Iotti M."/>
            <person name="Le Tacon F."/>
            <person name="Lindquist E.A."/>
            <person name="Lipzen A."/>
            <person name="Malagnac F."/>
            <person name="Mello A."/>
            <person name="Molinier V."/>
            <person name="Miyauchi S."/>
            <person name="Poulain J."/>
            <person name="Riccioni C."/>
            <person name="Rubini A."/>
            <person name="Sitrit Y."/>
            <person name="Splivallo R."/>
            <person name="Traeger S."/>
            <person name="Wang M."/>
            <person name="Zifcakova L."/>
            <person name="Wipf D."/>
            <person name="Zambonelli A."/>
            <person name="Paolocci F."/>
            <person name="Nowrousian M."/>
            <person name="Ottonello S."/>
            <person name="Baldrian P."/>
            <person name="Spatafora J.W."/>
            <person name="Henrissat B."/>
            <person name="Nagy L.G."/>
            <person name="Aury J.M."/>
            <person name="Wincker P."/>
            <person name="Grigoriev I.V."/>
            <person name="Bonfante P."/>
            <person name="Martin F.M."/>
        </authorList>
    </citation>
    <scope>NUCLEOTIDE SEQUENCE [LARGE SCALE GENOMIC DNA]</scope>
    <source>
        <strain evidence="2 3">ATCC MYA-4762</strain>
    </source>
</reference>
<organism evidence="2 3">
    <name type="scientific">Terfezia boudieri ATCC MYA-4762</name>
    <dbReference type="NCBI Taxonomy" id="1051890"/>
    <lineage>
        <taxon>Eukaryota</taxon>
        <taxon>Fungi</taxon>
        <taxon>Dikarya</taxon>
        <taxon>Ascomycota</taxon>
        <taxon>Pezizomycotina</taxon>
        <taxon>Pezizomycetes</taxon>
        <taxon>Pezizales</taxon>
        <taxon>Pezizaceae</taxon>
        <taxon>Terfezia</taxon>
    </lineage>
</organism>
<dbReference type="Proteomes" id="UP000267821">
    <property type="component" value="Unassembled WGS sequence"/>
</dbReference>
<feature type="compositionally biased region" description="Gly residues" evidence="1">
    <location>
        <begin position="24"/>
        <end position="45"/>
    </location>
</feature>
<feature type="region of interest" description="Disordered" evidence="1">
    <location>
        <begin position="262"/>
        <end position="292"/>
    </location>
</feature>
<dbReference type="AlphaFoldDB" id="A0A3N4M0I1"/>
<dbReference type="GO" id="GO:0005778">
    <property type="term" value="C:peroxisomal membrane"/>
    <property type="evidence" value="ECO:0007669"/>
    <property type="project" value="TreeGrafter"/>
</dbReference>
<gene>
    <name evidence="2" type="ORF">L211DRAFT_808855</name>
</gene>
<dbReference type="OrthoDB" id="21292at2759"/>
<keyword evidence="3" id="KW-1185">Reference proteome</keyword>
<feature type="region of interest" description="Disordered" evidence="1">
    <location>
        <begin position="85"/>
        <end position="124"/>
    </location>
</feature>
<dbReference type="InterPro" id="IPR006708">
    <property type="entry name" value="Pex19"/>
</dbReference>
<feature type="non-terminal residue" evidence="2">
    <location>
        <position position="292"/>
    </location>
</feature>
<evidence type="ECO:0000313" key="3">
    <source>
        <dbReference type="Proteomes" id="UP000267821"/>
    </source>
</evidence>
<dbReference type="InParanoid" id="A0A3N4M0I1"/>
<dbReference type="PANTHER" id="PTHR12774:SF2">
    <property type="entry name" value="PEROXISOMAL BIOGENESIS FACTOR 19"/>
    <property type="match status" value="1"/>
</dbReference>
<dbReference type="Pfam" id="PF04614">
    <property type="entry name" value="Pex19"/>
    <property type="match status" value="1"/>
</dbReference>
<proteinExistence type="predicted"/>
<evidence type="ECO:0000256" key="1">
    <source>
        <dbReference type="SAM" id="MobiDB-lite"/>
    </source>
</evidence>
<dbReference type="InterPro" id="IPR038322">
    <property type="entry name" value="Pex19_C_sf"/>
</dbReference>
<dbReference type="GO" id="GO:0033328">
    <property type="term" value="F:peroxisome membrane targeting sequence binding"/>
    <property type="evidence" value="ECO:0007669"/>
    <property type="project" value="TreeGrafter"/>
</dbReference>
<protein>
    <submittedName>
        <fullName evidence="2">Pex19 protein</fullName>
    </submittedName>
</protein>
<sequence>MGWVDLLDEFTEAAKPVPGSSGPNLGGIPGAGAGAGAVPGRGVGGEDVDDEFAQELQRGMADLLGELESSPELQQQFETLVKELSDAAATAPPPASATPGTATAAAAASSSSTTSPATAAEGTSFADTINRTMNRLQDSSTTIQSEVASSEDDFLSDMLKQMGSMSGLGDSEEDFSKMLLNMMEQLTSKDILYEPMRELAEKYPAWMEKNEREEKYSPEEMRRYREQFGYVRNIVARFENEGYRDSSTSDREYIVENMQKMQAAGSPPAELMGGMSEGLEIPPDMEGGCPMQ</sequence>
<dbReference type="STRING" id="1051890.A0A3N4M0I1"/>
<evidence type="ECO:0000313" key="2">
    <source>
        <dbReference type="EMBL" id="RPB23835.1"/>
    </source>
</evidence>
<dbReference type="GO" id="GO:0045046">
    <property type="term" value="P:protein import into peroxisome membrane"/>
    <property type="evidence" value="ECO:0007669"/>
    <property type="project" value="TreeGrafter"/>
</dbReference>
<dbReference type="PANTHER" id="PTHR12774">
    <property type="entry name" value="PEROXISOMAL BIOGENESIS FACTOR 19"/>
    <property type="match status" value="1"/>
</dbReference>